<dbReference type="SUPFAM" id="SSF81301">
    <property type="entry name" value="Nucleotidyltransferase"/>
    <property type="match status" value="1"/>
</dbReference>
<evidence type="ECO:0000313" key="1">
    <source>
        <dbReference type="EMBL" id="AIY40459.1"/>
    </source>
</evidence>
<evidence type="ECO:0000313" key="2">
    <source>
        <dbReference type="Proteomes" id="UP000030302"/>
    </source>
</evidence>
<dbReference type="STRING" id="279058.LT85_1301"/>
<dbReference type="Proteomes" id="UP000030302">
    <property type="component" value="Chromosome"/>
</dbReference>
<sequence length="257" mass="28790">MLKHEGVDELGFILTVRNETVQPEFQALVDDVIATLSSQIGNSIHSIYLYGSIAHGDAVIRSADLDVTIVLFQAASVDEDRLIKSMRRILQDVHPEVVKIDFDIGVLANVTAPHMADSWGYWLKHHCRCIWGTDLASSFALFKPSKAIALAVNGDFDEVLNGYAGQIENASDQIEVQHLKRAAARKLIRATNILRSDSEQSWPQNLNSYVDLFLKSYPAMADSISYFLAEANGTHGIPDEFVKRLRSFSHWLRVQHQ</sequence>
<dbReference type="RefSeq" id="WP_038486759.1">
    <property type="nucleotide sequence ID" value="NZ_CP009962.1"/>
</dbReference>
<dbReference type="GO" id="GO:0016740">
    <property type="term" value="F:transferase activity"/>
    <property type="evidence" value="ECO:0007669"/>
    <property type="project" value="UniProtKB-KW"/>
</dbReference>
<dbReference type="KEGG" id="care:LT85_1301"/>
<organism evidence="1 2">
    <name type="scientific">Collimonas arenae</name>
    <dbReference type="NCBI Taxonomy" id="279058"/>
    <lineage>
        <taxon>Bacteria</taxon>
        <taxon>Pseudomonadati</taxon>
        <taxon>Pseudomonadota</taxon>
        <taxon>Betaproteobacteria</taxon>
        <taxon>Burkholderiales</taxon>
        <taxon>Oxalobacteraceae</taxon>
        <taxon>Collimonas</taxon>
    </lineage>
</organism>
<dbReference type="HOGENOM" id="CLU_070082_1_0_4"/>
<dbReference type="CDD" id="cd05403">
    <property type="entry name" value="NT_KNTase_like"/>
    <property type="match status" value="1"/>
</dbReference>
<name>A0A0A1F9V8_9BURK</name>
<proteinExistence type="predicted"/>
<keyword evidence="2" id="KW-1185">Reference proteome</keyword>
<gene>
    <name evidence="1" type="ORF">LT85_1301</name>
</gene>
<dbReference type="AlphaFoldDB" id="A0A0A1F9V8"/>
<dbReference type="OrthoDB" id="3422944at2"/>
<dbReference type="EMBL" id="CP009962">
    <property type="protein sequence ID" value="AIY40459.1"/>
    <property type="molecule type" value="Genomic_DNA"/>
</dbReference>
<keyword evidence="1" id="KW-0808">Transferase</keyword>
<dbReference type="InterPro" id="IPR043519">
    <property type="entry name" value="NT_sf"/>
</dbReference>
<dbReference type="Gene3D" id="3.30.460.10">
    <property type="entry name" value="Beta Polymerase, domain 2"/>
    <property type="match status" value="1"/>
</dbReference>
<reference evidence="2" key="1">
    <citation type="journal article" date="2014" name="Soil Biol. Biochem.">
        <title>Structure and function of bacterial communities in ageing soils: Insights from the Mendocino ecological staircase.</title>
        <authorList>
            <person name="Uroz S."/>
            <person name="Tech J.J."/>
            <person name="Sawaya N.A."/>
            <person name="Frey-Klett P."/>
            <person name="Leveau J.H.J."/>
        </authorList>
    </citation>
    <scope>NUCLEOTIDE SEQUENCE [LARGE SCALE GENOMIC DNA]</scope>
    <source>
        <strain evidence="2">Cal35</strain>
    </source>
</reference>
<accession>A0A0A1F9V8</accession>
<protein>
    <submittedName>
        <fullName evidence="1">Putative nucleotidyltransferase</fullName>
    </submittedName>
</protein>